<dbReference type="CDD" id="cd11660">
    <property type="entry name" value="SANT_TRF"/>
    <property type="match status" value="1"/>
</dbReference>
<dbReference type="PROSITE" id="PS50090">
    <property type="entry name" value="MYB_LIKE"/>
    <property type="match status" value="1"/>
</dbReference>
<reference evidence="4" key="1">
    <citation type="journal article" date="2018" name="Gigascience">
        <title>Genome assembly of the Pink Ipe (Handroanthus impetiginosus, Bignoniaceae), a highly valued, ecologically keystone Neotropical timber forest tree.</title>
        <authorList>
            <person name="Silva-Junior O.B."/>
            <person name="Grattapaglia D."/>
            <person name="Novaes E."/>
            <person name="Collevatti R.G."/>
        </authorList>
    </citation>
    <scope>NUCLEOTIDE SEQUENCE [LARGE SCALE GENOMIC DNA]</scope>
    <source>
        <strain evidence="4">cv. UFG-1</strain>
    </source>
</reference>
<dbReference type="Gene3D" id="1.10.10.60">
    <property type="entry name" value="Homeodomain-like"/>
    <property type="match status" value="1"/>
</dbReference>
<keyword evidence="4" id="KW-1185">Reference proteome</keyword>
<name>A0A2G9GTP4_9LAMI</name>
<dbReference type="InterPro" id="IPR001005">
    <property type="entry name" value="SANT/Myb"/>
</dbReference>
<gene>
    <name evidence="3" type="ORF">CDL12_18821</name>
</gene>
<dbReference type="Proteomes" id="UP000231279">
    <property type="component" value="Unassembled WGS sequence"/>
</dbReference>
<organism evidence="3 4">
    <name type="scientific">Handroanthus impetiginosus</name>
    <dbReference type="NCBI Taxonomy" id="429701"/>
    <lineage>
        <taxon>Eukaryota</taxon>
        <taxon>Viridiplantae</taxon>
        <taxon>Streptophyta</taxon>
        <taxon>Embryophyta</taxon>
        <taxon>Tracheophyta</taxon>
        <taxon>Spermatophyta</taxon>
        <taxon>Magnoliopsida</taxon>
        <taxon>eudicotyledons</taxon>
        <taxon>Gunneridae</taxon>
        <taxon>Pentapetalae</taxon>
        <taxon>asterids</taxon>
        <taxon>lamiids</taxon>
        <taxon>Lamiales</taxon>
        <taxon>Bignoniaceae</taxon>
        <taxon>Crescentiina</taxon>
        <taxon>Tabebuia alliance</taxon>
        <taxon>Handroanthus</taxon>
    </lineage>
</organism>
<dbReference type="STRING" id="429701.A0A2G9GTP4"/>
<sequence>MGSKVVVTYKRKRLFSRSDHSHIDLHSDTPSEISKSKTSANFDKHKKSIAECGLQNKDREFGICLEYSKNDVGENVLQSENCDSQYCGQCYQERAPKLEKLGSACTKQQDSSISNGTQNFTSEQKLWCPTSDVKQMTFHPNAEENSADTRSKLLVKSGSEDEDKCKKTCSTLPPPEVCSGIEPDPVCLKASDGINCSCEMDATSISGKFASGETSELKKDPCSSLRQISGPKRKLTSTLITFHRRSKRIRDTVAPDIASEYTDTTCASGTPPAASCSVDLKNEKVNVMNSFIGNEEKKTTEDIDNSYSSGPAAAAAAMAMHTDKPSHSPHGTAKNATSAVAQLFQDSPDASLQGNVRVDVQDSNDINVRSQSLSNEVENARRLDLSISPNASHDIDCNRPLDCGSEENHLPGPSEVLHDSVRSTRKIKENMLTMPVQCKENGSPMGAVRDKGKFVIDSSSVLMGTSSKNNYLQLFPENRSIDLEKSSQLQLSSLHSSRFTGASPQPEQMLNSHAYYHSVYDWPNIRLQPREPFHEFLQPTSDRAQLFSRHKMMLDNILTRARAARGNRSSFLDKFEPPTTWSEEELDSLWIGVRRHGRGNWEAILRDHRLNFSPWKTPRDLSERWQVEQSQLFYSMHVSQPKYVIPQDF</sequence>
<dbReference type="SUPFAM" id="SSF46689">
    <property type="entry name" value="Homeodomain-like"/>
    <property type="match status" value="1"/>
</dbReference>
<evidence type="ECO:0000259" key="2">
    <source>
        <dbReference type="PROSITE" id="PS50090"/>
    </source>
</evidence>
<protein>
    <recommendedName>
        <fullName evidence="2">Myb-like domain-containing protein</fullName>
    </recommendedName>
</protein>
<feature type="region of interest" description="Disordered" evidence="1">
    <location>
        <begin position="21"/>
        <end position="40"/>
    </location>
</feature>
<dbReference type="InterPro" id="IPR009057">
    <property type="entry name" value="Homeodomain-like_sf"/>
</dbReference>
<evidence type="ECO:0000313" key="4">
    <source>
        <dbReference type="Proteomes" id="UP000231279"/>
    </source>
</evidence>
<evidence type="ECO:0000256" key="1">
    <source>
        <dbReference type="SAM" id="MobiDB-lite"/>
    </source>
</evidence>
<dbReference type="EMBL" id="NKXS01003754">
    <property type="protein sequence ID" value="PIN08602.1"/>
    <property type="molecule type" value="Genomic_DNA"/>
</dbReference>
<comment type="caution">
    <text evidence="3">The sequence shown here is derived from an EMBL/GenBank/DDBJ whole genome shotgun (WGS) entry which is preliminary data.</text>
</comment>
<feature type="domain" description="Myb-like" evidence="2">
    <location>
        <begin position="581"/>
        <end position="626"/>
    </location>
</feature>
<evidence type="ECO:0000313" key="3">
    <source>
        <dbReference type="EMBL" id="PIN08602.1"/>
    </source>
</evidence>
<dbReference type="OrthoDB" id="608866at2759"/>
<accession>A0A2G9GTP4</accession>
<dbReference type="AlphaFoldDB" id="A0A2G9GTP4"/>
<proteinExistence type="predicted"/>
<feature type="compositionally biased region" description="Polar residues" evidence="1">
    <location>
        <begin position="30"/>
        <end position="40"/>
    </location>
</feature>